<comment type="catalytic activity">
    <reaction evidence="29">
        <text>32-oxo-24,25-dihydrolanosterol + reduced [NADPH--hemoprotein reductase] + O2 = 4,4-dimethyl-8,14-cholestadien-3beta-ol + formate + oxidized [NADPH--hemoprotein reductase] + H2O + 2 H(+)</text>
        <dbReference type="Rhea" id="RHEA:75083"/>
        <dbReference type="Rhea" id="RHEA-COMP:11964"/>
        <dbReference type="Rhea" id="RHEA-COMP:11965"/>
        <dbReference type="ChEBI" id="CHEBI:15377"/>
        <dbReference type="ChEBI" id="CHEBI:15378"/>
        <dbReference type="ChEBI" id="CHEBI:15379"/>
        <dbReference type="ChEBI" id="CHEBI:15740"/>
        <dbReference type="ChEBI" id="CHEBI:57618"/>
        <dbReference type="ChEBI" id="CHEBI:58210"/>
        <dbReference type="ChEBI" id="CHEBI:78904"/>
        <dbReference type="ChEBI" id="CHEBI:87060"/>
    </reaction>
    <physiologicalReaction direction="left-to-right" evidence="29">
        <dbReference type="Rhea" id="RHEA:75084"/>
    </physiologicalReaction>
</comment>
<comment type="catalytic activity">
    <reaction evidence="27">
        <text>a 14alpha-methyl steroid + 3 reduced [NADPH--hemoprotein reductase] + 3 O2 = a Delta(14) steroid + formate + 3 oxidized [NADPH--hemoprotein reductase] + 4 H2O + 4 H(+)</text>
        <dbReference type="Rhea" id="RHEA:54028"/>
        <dbReference type="Rhea" id="RHEA-COMP:11964"/>
        <dbReference type="Rhea" id="RHEA-COMP:11965"/>
        <dbReference type="ChEBI" id="CHEBI:15377"/>
        <dbReference type="ChEBI" id="CHEBI:15378"/>
        <dbReference type="ChEBI" id="CHEBI:15379"/>
        <dbReference type="ChEBI" id="CHEBI:15740"/>
        <dbReference type="ChEBI" id="CHEBI:57618"/>
        <dbReference type="ChEBI" id="CHEBI:58210"/>
        <dbReference type="ChEBI" id="CHEBI:138029"/>
        <dbReference type="ChEBI" id="CHEBI:138031"/>
        <dbReference type="EC" id="1.14.14.154"/>
    </reaction>
    <physiologicalReaction direction="left-to-right" evidence="27">
        <dbReference type="Rhea" id="RHEA:54029"/>
    </physiologicalReaction>
</comment>
<dbReference type="PANTHER" id="PTHR24304:SF2">
    <property type="entry name" value="24-HYDROXYCHOLESTEROL 7-ALPHA-HYDROXYLASE"/>
    <property type="match status" value="1"/>
</dbReference>
<evidence type="ECO:0000256" key="7">
    <source>
        <dbReference type="ARBA" id="ARBA00022692"/>
    </source>
</evidence>
<keyword evidence="5" id="KW-0153">Cholesterol metabolism</keyword>
<comment type="caution">
    <text evidence="38">The sequence shown here is derived from an EMBL/GenBank/DDBJ whole genome shotgun (WGS) entry which is preliminary data.</text>
</comment>
<evidence type="ECO:0000256" key="36">
    <source>
        <dbReference type="PIRSR" id="PIRSR602403-1"/>
    </source>
</evidence>
<dbReference type="InterPro" id="IPR002403">
    <property type="entry name" value="Cyt_P450_E_grp-IV"/>
</dbReference>
<evidence type="ECO:0000256" key="4">
    <source>
        <dbReference type="ARBA" id="ARBA00022516"/>
    </source>
</evidence>
<dbReference type="EC" id="1.14.14.154" evidence="22"/>
<proteinExistence type="inferred from homology"/>
<reference evidence="38 39" key="1">
    <citation type="submission" date="2024-01" db="EMBL/GenBank/DDBJ databases">
        <authorList>
            <person name="Alioto T."/>
            <person name="Alioto T."/>
            <person name="Gomez Garrido J."/>
        </authorList>
    </citation>
    <scope>NUCLEOTIDE SEQUENCE [LARGE SCALE GENOMIC DNA]</scope>
</reference>
<keyword evidence="20" id="KW-0753">Steroid metabolism</keyword>
<keyword evidence="18" id="KW-0472">Membrane</keyword>
<evidence type="ECO:0000256" key="30">
    <source>
        <dbReference type="ARBA" id="ARBA00048479"/>
    </source>
</evidence>
<keyword evidence="10" id="KW-0256">Endoplasmic reticulum</keyword>
<name>A0AAV1MRR8_SCOSC</name>
<evidence type="ECO:0000256" key="37">
    <source>
        <dbReference type="RuleBase" id="RU000461"/>
    </source>
</evidence>
<dbReference type="AlphaFoldDB" id="A0AAV1MRR8"/>
<evidence type="ECO:0000256" key="27">
    <source>
        <dbReference type="ARBA" id="ARBA00047702"/>
    </source>
</evidence>
<keyword evidence="4" id="KW-0444">Lipid biosynthesis</keyword>
<comment type="catalytic activity">
    <reaction evidence="35">
        <text>a 14alpha-formyl steroid + reduced [NADPH--hemoprotein reductase] + O2 = a Delta(14) steroid + formate + oxidized [NADPH--hemoprotein reductase] + H2O + 2 H(+)</text>
        <dbReference type="Rhea" id="RHEA:68068"/>
        <dbReference type="Rhea" id="RHEA-COMP:11964"/>
        <dbReference type="Rhea" id="RHEA-COMP:11965"/>
        <dbReference type="ChEBI" id="CHEBI:15377"/>
        <dbReference type="ChEBI" id="CHEBI:15378"/>
        <dbReference type="ChEBI" id="CHEBI:15379"/>
        <dbReference type="ChEBI" id="CHEBI:15740"/>
        <dbReference type="ChEBI" id="CHEBI:57618"/>
        <dbReference type="ChEBI" id="CHEBI:58210"/>
        <dbReference type="ChEBI" id="CHEBI:138031"/>
        <dbReference type="ChEBI" id="CHEBI:176902"/>
    </reaction>
    <physiologicalReaction direction="left-to-right" evidence="35">
        <dbReference type="Rhea" id="RHEA:68069"/>
    </physiologicalReaction>
</comment>
<dbReference type="PROSITE" id="PS00086">
    <property type="entry name" value="CYTOCHROME_P450"/>
    <property type="match status" value="1"/>
</dbReference>
<comment type="catalytic activity">
    <reaction evidence="32">
        <text>24,25-dihydrolanosterol + 3 reduced [NADPH--hemoprotein reductase] + 3 O2 = 4,4-dimethyl-8,14-cholestadien-3beta-ol + formate + 3 oxidized [NADPH--hemoprotein reductase] + 4 H2O + 4 H(+)</text>
        <dbReference type="Rhea" id="RHEA:45960"/>
        <dbReference type="Rhea" id="RHEA-COMP:11964"/>
        <dbReference type="Rhea" id="RHEA-COMP:11965"/>
        <dbReference type="ChEBI" id="CHEBI:15377"/>
        <dbReference type="ChEBI" id="CHEBI:15378"/>
        <dbReference type="ChEBI" id="CHEBI:15379"/>
        <dbReference type="ChEBI" id="CHEBI:15740"/>
        <dbReference type="ChEBI" id="CHEBI:28113"/>
        <dbReference type="ChEBI" id="CHEBI:57618"/>
        <dbReference type="ChEBI" id="CHEBI:58210"/>
        <dbReference type="ChEBI" id="CHEBI:78904"/>
    </reaction>
    <physiologicalReaction direction="left-to-right" evidence="32">
        <dbReference type="Rhea" id="RHEA:45961"/>
    </physiologicalReaction>
</comment>
<dbReference type="CDD" id="cd11042">
    <property type="entry name" value="CYP51-like"/>
    <property type="match status" value="1"/>
</dbReference>
<keyword evidence="9" id="KW-0152">Cholesterol biosynthesis</keyword>
<evidence type="ECO:0000256" key="8">
    <source>
        <dbReference type="ARBA" id="ARBA00022723"/>
    </source>
</evidence>
<evidence type="ECO:0000256" key="34">
    <source>
        <dbReference type="ARBA" id="ARBA00049163"/>
    </source>
</evidence>
<dbReference type="InterPro" id="IPR036396">
    <property type="entry name" value="Cyt_P450_sf"/>
</dbReference>
<comment type="subcellular location">
    <subcellularLocation>
        <location evidence="2">Endoplasmic reticulum membrane</location>
        <topology evidence="2">Single-pass membrane protein</topology>
    </subcellularLocation>
</comment>
<keyword evidence="12" id="KW-1133">Transmembrane helix</keyword>
<evidence type="ECO:0000256" key="24">
    <source>
        <dbReference type="ARBA" id="ARBA00047379"/>
    </source>
</evidence>
<evidence type="ECO:0000313" key="38">
    <source>
        <dbReference type="EMBL" id="CAK6949375.1"/>
    </source>
</evidence>
<evidence type="ECO:0000256" key="12">
    <source>
        <dbReference type="ARBA" id="ARBA00022989"/>
    </source>
</evidence>
<dbReference type="GO" id="GO:0020037">
    <property type="term" value="F:heme binding"/>
    <property type="evidence" value="ECO:0007669"/>
    <property type="project" value="InterPro"/>
</dbReference>
<protein>
    <recommendedName>
        <fullName evidence="23">Lanosterol 14-alpha demethylase</fullName>
        <ecNumber evidence="22">1.14.14.154</ecNumber>
    </recommendedName>
</protein>
<comment type="catalytic activity">
    <reaction evidence="28">
        <text>24,25-dihydrolanosterol + reduced [NADPH--hemoprotein reductase] + O2 = 32-hydroxy-24,25-dihydrolanosterol + oxidized [NADPH--hemoprotein reductase] + H2O + H(+)</text>
        <dbReference type="Rhea" id="RHEA:75079"/>
        <dbReference type="Rhea" id="RHEA-COMP:11964"/>
        <dbReference type="Rhea" id="RHEA-COMP:11965"/>
        <dbReference type="ChEBI" id="CHEBI:15377"/>
        <dbReference type="ChEBI" id="CHEBI:15378"/>
        <dbReference type="ChEBI" id="CHEBI:15379"/>
        <dbReference type="ChEBI" id="CHEBI:28113"/>
        <dbReference type="ChEBI" id="CHEBI:57618"/>
        <dbReference type="ChEBI" id="CHEBI:58210"/>
        <dbReference type="ChEBI" id="CHEBI:87057"/>
    </reaction>
    <physiologicalReaction direction="left-to-right" evidence="28">
        <dbReference type="Rhea" id="RHEA:75080"/>
    </physiologicalReaction>
</comment>
<evidence type="ECO:0000313" key="39">
    <source>
        <dbReference type="Proteomes" id="UP001314229"/>
    </source>
</evidence>
<keyword evidence="8 36" id="KW-0479">Metal-binding</keyword>
<evidence type="ECO:0000256" key="15">
    <source>
        <dbReference type="ARBA" id="ARBA00023011"/>
    </source>
</evidence>
<dbReference type="Proteomes" id="UP001314229">
    <property type="component" value="Unassembled WGS sequence"/>
</dbReference>
<keyword evidence="17" id="KW-0443">Lipid metabolism</keyword>
<sequence length="499" mass="56746">MSMHLYQLSSKLLGDTVGKVSDNLTSVLLAASVITLTLGYISKTLLKQASDSDLKPPPFIPSSIPFLGHAIAFGKSPIEFLENAYDKYGPVFSFTMVGKTFTYLLGSEAATLLFNSKNEDLNAEDVYSRLTTPVFGRGVAYDVPNPIFLEQKKMLKTGLNIAHFKEHVKVIEAETIEYFQRWGDSGERNLFDALSELIILTASSCLHGKEIRSMLNERVAQLYADLDGGFSHAAWLLPGWLPLPSFRKRDRAHMEIKNIFFKVIQKRRNSREKVDDILQTLIDATYKDGRPLNDNEISGMLIGLLLAGQHTSSTTSAWMGFFMARDKDLQGRCYAEQKAVCGEDLPPLDFDQLKELNLLERCLKETLRLRPPIMTMMRMARSPQTAAGYTIPVGHQVCVSPTVNHRLYDTWDERMEFRPDRYLSDNPAGVEKFAYVPFGAGRHRCIGENFAYVQIKTIWSTLLRMFDFELVDGYFPTINYTTMIHTPHHPIIRYKRRKQ</sequence>
<dbReference type="GO" id="GO:0005506">
    <property type="term" value="F:iron ion binding"/>
    <property type="evidence" value="ECO:0007669"/>
    <property type="project" value="InterPro"/>
</dbReference>
<keyword evidence="15" id="KW-0756">Sterol biosynthesis</keyword>
<evidence type="ECO:0000256" key="32">
    <source>
        <dbReference type="ARBA" id="ARBA00048839"/>
    </source>
</evidence>
<evidence type="ECO:0000256" key="22">
    <source>
        <dbReference type="ARBA" id="ARBA00038974"/>
    </source>
</evidence>
<evidence type="ECO:0000256" key="28">
    <source>
        <dbReference type="ARBA" id="ARBA00047983"/>
    </source>
</evidence>
<keyword evidence="16 37" id="KW-0503">Monooxygenase</keyword>
<keyword evidence="6 36" id="KW-0349">Heme</keyword>
<evidence type="ECO:0000256" key="21">
    <source>
        <dbReference type="ARBA" id="ARBA00037887"/>
    </source>
</evidence>
<accession>A0AAV1MRR8</accession>
<dbReference type="PRINTS" id="PR00385">
    <property type="entry name" value="P450"/>
</dbReference>
<evidence type="ECO:0000256" key="31">
    <source>
        <dbReference type="ARBA" id="ARBA00048736"/>
    </source>
</evidence>
<dbReference type="FunFam" id="1.10.630.10:FF:000027">
    <property type="entry name" value="lanosterol 14-alpha demethylase isoform X1"/>
    <property type="match status" value="1"/>
</dbReference>
<dbReference type="GO" id="GO:0008398">
    <property type="term" value="F:sterol 14-demethylase activity"/>
    <property type="evidence" value="ECO:0007669"/>
    <property type="project" value="UniProtKB-EC"/>
</dbReference>
<evidence type="ECO:0000256" key="13">
    <source>
        <dbReference type="ARBA" id="ARBA00023002"/>
    </source>
</evidence>
<evidence type="ECO:0000256" key="2">
    <source>
        <dbReference type="ARBA" id="ARBA00004389"/>
    </source>
</evidence>
<dbReference type="SUPFAM" id="SSF48264">
    <property type="entry name" value="Cytochrome P450"/>
    <property type="match status" value="1"/>
</dbReference>
<dbReference type="InterPro" id="IPR001128">
    <property type="entry name" value="Cyt_P450"/>
</dbReference>
<evidence type="ECO:0000256" key="11">
    <source>
        <dbReference type="ARBA" id="ARBA00022955"/>
    </source>
</evidence>
<evidence type="ECO:0000256" key="23">
    <source>
        <dbReference type="ARBA" id="ARBA00041158"/>
    </source>
</evidence>
<comment type="catalytic activity">
    <reaction evidence="25">
        <text>a 14alpha-hydroxymethyl steroid + reduced [NADPH--hemoprotein reductase] + O2 = a 14alpha-formyl steroid + oxidized [NADPH--hemoprotein reductase] + 2 H2O + H(+)</text>
        <dbReference type="Rhea" id="RHEA:68064"/>
        <dbReference type="Rhea" id="RHEA-COMP:11964"/>
        <dbReference type="Rhea" id="RHEA-COMP:11965"/>
        <dbReference type="ChEBI" id="CHEBI:15377"/>
        <dbReference type="ChEBI" id="CHEBI:15378"/>
        <dbReference type="ChEBI" id="CHEBI:15379"/>
        <dbReference type="ChEBI" id="CHEBI:57618"/>
        <dbReference type="ChEBI" id="CHEBI:58210"/>
        <dbReference type="ChEBI" id="CHEBI:176901"/>
        <dbReference type="ChEBI" id="CHEBI:176902"/>
    </reaction>
    <physiologicalReaction direction="left-to-right" evidence="25">
        <dbReference type="Rhea" id="RHEA:68065"/>
    </physiologicalReaction>
</comment>
<keyword evidence="19" id="KW-1207">Sterol metabolism</keyword>
<dbReference type="Pfam" id="PF00067">
    <property type="entry name" value="p450"/>
    <property type="match status" value="1"/>
</dbReference>
<evidence type="ECO:0000256" key="26">
    <source>
        <dbReference type="ARBA" id="ARBA00047670"/>
    </source>
</evidence>
<comment type="catalytic activity">
    <reaction evidence="26">
        <text>lanosterol + 3 reduced [NADPH--hemoprotein reductase] + 3 O2 = 4,4-dimethyl-5alpha-cholesta-8,14,24-trien-3beta-ol + formate + 3 oxidized [NADPH--hemoprotein reductase] + 4 H2O + 4 H(+)</text>
        <dbReference type="Rhea" id="RHEA:25286"/>
        <dbReference type="Rhea" id="RHEA-COMP:11964"/>
        <dbReference type="Rhea" id="RHEA-COMP:11965"/>
        <dbReference type="ChEBI" id="CHEBI:15377"/>
        <dbReference type="ChEBI" id="CHEBI:15378"/>
        <dbReference type="ChEBI" id="CHEBI:15379"/>
        <dbReference type="ChEBI" id="CHEBI:15740"/>
        <dbReference type="ChEBI" id="CHEBI:16521"/>
        <dbReference type="ChEBI" id="CHEBI:17813"/>
        <dbReference type="ChEBI" id="CHEBI:57618"/>
        <dbReference type="ChEBI" id="CHEBI:58210"/>
        <dbReference type="EC" id="1.14.14.154"/>
    </reaction>
    <physiologicalReaction direction="left-to-right" evidence="26">
        <dbReference type="Rhea" id="RHEA:25287"/>
    </physiologicalReaction>
</comment>
<keyword evidence="11" id="KW-0752">Steroid biosynthesis</keyword>
<comment type="cofactor">
    <cofactor evidence="1 36">
        <name>heme</name>
        <dbReference type="ChEBI" id="CHEBI:30413"/>
    </cofactor>
</comment>
<evidence type="ECO:0000256" key="9">
    <source>
        <dbReference type="ARBA" id="ARBA00022778"/>
    </source>
</evidence>
<dbReference type="GO" id="GO:0005789">
    <property type="term" value="C:endoplasmic reticulum membrane"/>
    <property type="evidence" value="ECO:0007669"/>
    <property type="project" value="UniProtKB-SubCell"/>
</dbReference>
<evidence type="ECO:0000256" key="3">
    <source>
        <dbReference type="ARBA" id="ARBA00010617"/>
    </source>
</evidence>
<dbReference type="InterPro" id="IPR050529">
    <property type="entry name" value="CYP450_sterol_14alpha_dmase"/>
</dbReference>
<evidence type="ECO:0000256" key="18">
    <source>
        <dbReference type="ARBA" id="ARBA00023136"/>
    </source>
</evidence>
<comment type="catalytic activity">
    <reaction evidence="31">
        <text>32-hydroxy-24,25-dihydrolanosterol + reduced [NADPH--hemoprotein reductase] + O2 = 32-oxo-24,25-dihydrolanosterol + oxidized [NADPH--hemoprotein reductase] + 2 H2O + H(+)</text>
        <dbReference type="Rhea" id="RHEA:75087"/>
        <dbReference type="Rhea" id="RHEA-COMP:11964"/>
        <dbReference type="Rhea" id="RHEA-COMP:11965"/>
        <dbReference type="ChEBI" id="CHEBI:15377"/>
        <dbReference type="ChEBI" id="CHEBI:15378"/>
        <dbReference type="ChEBI" id="CHEBI:15379"/>
        <dbReference type="ChEBI" id="CHEBI:57618"/>
        <dbReference type="ChEBI" id="CHEBI:58210"/>
        <dbReference type="ChEBI" id="CHEBI:87057"/>
        <dbReference type="ChEBI" id="CHEBI:87060"/>
    </reaction>
    <physiologicalReaction direction="left-to-right" evidence="31">
        <dbReference type="Rhea" id="RHEA:75088"/>
    </physiologicalReaction>
</comment>
<comment type="catalytic activity">
    <reaction evidence="30">
        <text>32-oxolanosterol + reduced [NADPH--hemoprotein reductase] + O2 = 4,4-dimethyl-5alpha-cholesta-8,14,24-trien-3beta-ol + formate + oxidized [NADPH--hemoprotein reductase] + H2O + 2 H(+)</text>
        <dbReference type="Rhea" id="RHEA:75111"/>
        <dbReference type="Rhea" id="RHEA-COMP:11964"/>
        <dbReference type="Rhea" id="RHEA-COMP:11965"/>
        <dbReference type="ChEBI" id="CHEBI:15377"/>
        <dbReference type="ChEBI" id="CHEBI:15378"/>
        <dbReference type="ChEBI" id="CHEBI:15379"/>
        <dbReference type="ChEBI" id="CHEBI:15740"/>
        <dbReference type="ChEBI" id="CHEBI:17813"/>
        <dbReference type="ChEBI" id="CHEBI:57618"/>
        <dbReference type="ChEBI" id="CHEBI:58210"/>
        <dbReference type="ChEBI" id="CHEBI:166681"/>
    </reaction>
    <physiologicalReaction direction="left-to-right" evidence="30">
        <dbReference type="Rhea" id="RHEA:75112"/>
    </physiologicalReaction>
</comment>
<evidence type="ECO:0000256" key="14">
    <source>
        <dbReference type="ARBA" id="ARBA00023004"/>
    </source>
</evidence>
<evidence type="ECO:0000256" key="35">
    <source>
        <dbReference type="ARBA" id="ARBA00049450"/>
    </source>
</evidence>
<evidence type="ECO:0000256" key="19">
    <source>
        <dbReference type="ARBA" id="ARBA00023166"/>
    </source>
</evidence>
<comment type="catalytic activity">
    <reaction evidence="24">
        <text>32-hydroxylanosterol + reduced [NADPH--hemoprotein reductase] + O2 = 32-oxolanosterol + oxidized [NADPH--hemoprotein reductase] + 2 H2O + H(+)</text>
        <dbReference type="Rhea" id="RHEA:75107"/>
        <dbReference type="Rhea" id="RHEA-COMP:11964"/>
        <dbReference type="Rhea" id="RHEA-COMP:11965"/>
        <dbReference type="ChEBI" id="CHEBI:15377"/>
        <dbReference type="ChEBI" id="CHEBI:15378"/>
        <dbReference type="ChEBI" id="CHEBI:15379"/>
        <dbReference type="ChEBI" id="CHEBI:57618"/>
        <dbReference type="ChEBI" id="CHEBI:58210"/>
        <dbReference type="ChEBI" id="CHEBI:166681"/>
        <dbReference type="ChEBI" id="CHEBI:166806"/>
    </reaction>
    <physiologicalReaction direction="left-to-right" evidence="24">
        <dbReference type="Rhea" id="RHEA:75108"/>
    </physiologicalReaction>
</comment>
<feature type="binding site" description="axial binding residue" evidence="36">
    <location>
        <position position="445"/>
    </location>
    <ligand>
        <name>heme</name>
        <dbReference type="ChEBI" id="CHEBI:30413"/>
    </ligand>
    <ligandPart>
        <name>Fe</name>
        <dbReference type="ChEBI" id="CHEBI:18248"/>
    </ligandPart>
</feature>
<dbReference type="PRINTS" id="PR00465">
    <property type="entry name" value="EP450IV"/>
</dbReference>
<keyword evidence="39" id="KW-1185">Reference proteome</keyword>
<evidence type="ECO:0000256" key="5">
    <source>
        <dbReference type="ARBA" id="ARBA00022548"/>
    </source>
</evidence>
<evidence type="ECO:0000256" key="20">
    <source>
        <dbReference type="ARBA" id="ARBA00023221"/>
    </source>
</evidence>
<evidence type="ECO:0000256" key="6">
    <source>
        <dbReference type="ARBA" id="ARBA00022617"/>
    </source>
</evidence>
<dbReference type="Gene3D" id="1.10.630.10">
    <property type="entry name" value="Cytochrome P450"/>
    <property type="match status" value="1"/>
</dbReference>
<dbReference type="GO" id="GO:0006695">
    <property type="term" value="P:cholesterol biosynthetic process"/>
    <property type="evidence" value="ECO:0007669"/>
    <property type="project" value="UniProtKB-KW"/>
</dbReference>
<comment type="catalytic activity">
    <reaction evidence="33">
        <text>a 14alpha-methyl steroid + reduced [NADPH--hemoprotein reductase] + O2 = a 14alpha-hydroxymethyl steroid + oxidized [NADPH--hemoprotein reductase] + H2O + H(+)</text>
        <dbReference type="Rhea" id="RHEA:68060"/>
        <dbReference type="Rhea" id="RHEA-COMP:11964"/>
        <dbReference type="Rhea" id="RHEA-COMP:11965"/>
        <dbReference type="ChEBI" id="CHEBI:15377"/>
        <dbReference type="ChEBI" id="CHEBI:15378"/>
        <dbReference type="ChEBI" id="CHEBI:15379"/>
        <dbReference type="ChEBI" id="CHEBI:57618"/>
        <dbReference type="ChEBI" id="CHEBI:58210"/>
        <dbReference type="ChEBI" id="CHEBI:138029"/>
        <dbReference type="ChEBI" id="CHEBI:176901"/>
    </reaction>
    <physiologicalReaction direction="left-to-right" evidence="33">
        <dbReference type="Rhea" id="RHEA:68061"/>
    </physiologicalReaction>
</comment>
<evidence type="ECO:0000256" key="1">
    <source>
        <dbReference type="ARBA" id="ARBA00001971"/>
    </source>
</evidence>
<dbReference type="InterPro" id="IPR017972">
    <property type="entry name" value="Cyt_P450_CS"/>
</dbReference>
<keyword evidence="14 36" id="KW-0408">Iron</keyword>
<keyword evidence="7" id="KW-0812">Transmembrane</keyword>
<keyword evidence="13 37" id="KW-0560">Oxidoreductase</keyword>
<comment type="similarity">
    <text evidence="3 37">Belongs to the cytochrome P450 family.</text>
</comment>
<dbReference type="PANTHER" id="PTHR24304">
    <property type="entry name" value="CYTOCHROME P450 FAMILY 7"/>
    <property type="match status" value="1"/>
</dbReference>
<evidence type="ECO:0000256" key="10">
    <source>
        <dbReference type="ARBA" id="ARBA00022824"/>
    </source>
</evidence>
<comment type="pathway">
    <text evidence="21">Steroid biosynthesis; zymosterol biosynthesis; zymosterol from lanosterol: step 1/6.</text>
</comment>
<organism evidence="38 39">
    <name type="scientific">Scomber scombrus</name>
    <name type="common">Atlantic mackerel</name>
    <name type="synonym">Scomber vernalis</name>
    <dbReference type="NCBI Taxonomy" id="13677"/>
    <lineage>
        <taxon>Eukaryota</taxon>
        <taxon>Metazoa</taxon>
        <taxon>Chordata</taxon>
        <taxon>Craniata</taxon>
        <taxon>Vertebrata</taxon>
        <taxon>Euteleostomi</taxon>
        <taxon>Actinopterygii</taxon>
        <taxon>Neopterygii</taxon>
        <taxon>Teleostei</taxon>
        <taxon>Neoteleostei</taxon>
        <taxon>Acanthomorphata</taxon>
        <taxon>Pelagiaria</taxon>
        <taxon>Scombriformes</taxon>
        <taxon>Scombridae</taxon>
        <taxon>Scomber</taxon>
    </lineage>
</organism>
<evidence type="ECO:0000256" key="25">
    <source>
        <dbReference type="ARBA" id="ARBA00047587"/>
    </source>
</evidence>
<evidence type="ECO:0000256" key="16">
    <source>
        <dbReference type="ARBA" id="ARBA00023033"/>
    </source>
</evidence>
<gene>
    <name evidence="38" type="ORF">FSCOSCO3_A002293</name>
</gene>
<evidence type="ECO:0000256" key="33">
    <source>
        <dbReference type="ARBA" id="ARBA00048866"/>
    </source>
</evidence>
<evidence type="ECO:0000256" key="29">
    <source>
        <dbReference type="ARBA" id="ARBA00048245"/>
    </source>
</evidence>
<evidence type="ECO:0000256" key="17">
    <source>
        <dbReference type="ARBA" id="ARBA00023098"/>
    </source>
</evidence>
<dbReference type="EMBL" id="CAWUFR010000001">
    <property type="protein sequence ID" value="CAK6949375.1"/>
    <property type="molecule type" value="Genomic_DNA"/>
</dbReference>
<comment type="catalytic activity">
    <reaction evidence="34">
        <text>lanosterol + reduced [NADPH--hemoprotein reductase] + O2 = 32-hydroxylanosterol + oxidized [NADPH--hemoprotein reductase] + H2O + H(+)</text>
        <dbReference type="Rhea" id="RHEA:75103"/>
        <dbReference type="Rhea" id="RHEA-COMP:11964"/>
        <dbReference type="Rhea" id="RHEA-COMP:11965"/>
        <dbReference type="ChEBI" id="CHEBI:15377"/>
        <dbReference type="ChEBI" id="CHEBI:15378"/>
        <dbReference type="ChEBI" id="CHEBI:15379"/>
        <dbReference type="ChEBI" id="CHEBI:16521"/>
        <dbReference type="ChEBI" id="CHEBI:57618"/>
        <dbReference type="ChEBI" id="CHEBI:58210"/>
        <dbReference type="ChEBI" id="CHEBI:166806"/>
    </reaction>
    <physiologicalReaction direction="left-to-right" evidence="34">
        <dbReference type="Rhea" id="RHEA:75104"/>
    </physiologicalReaction>
</comment>